<feature type="binding site" evidence="3">
    <location>
        <position position="287"/>
    </location>
    <ligand>
        <name>CTP</name>
        <dbReference type="ChEBI" id="CHEBI:37563"/>
    </ligand>
</feature>
<feature type="domain" description="DNA/pantothenate metabolism flavoprotein C-terminal" evidence="6">
    <location>
        <begin position="185"/>
        <end position="394"/>
    </location>
</feature>
<comment type="caution">
    <text evidence="7">The sequence shown here is derived from an EMBL/GenBank/DDBJ whole genome shotgun (WGS) entry which is preliminary data.</text>
</comment>
<dbReference type="GO" id="GO:0071513">
    <property type="term" value="C:phosphopantothenoylcysteine decarboxylase complex"/>
    <property type="evidence" value="ECO:0007669"/>
    <property type="project" value="TreeGrafter"/>
</dbReference>
<proteinExistence type="inferred from homology"/>
<accession>A0A1D2YTS8</accession>
<keyword evidence="3 4" id="KW-0285">Flavoprotein</keyword>
<dbReference type="GO" id="GO:0010181">
    <property type="term" value="F:FMN binding"/>
    <property type="evidence" value="ECO:0007669"/>
    <property type="project" value="UniProtKB-UniRule"/>
</dbReference>
<dbReference type="Gene3D" id="3.40.50.1950">
    <property type="entry name" value="Flavin prenyltransferase-like"/>
    <property type="match status" value="1"/>
</dbReference>
<keyword evidence="3 4" id="KW-0288">FMN</keyword>
<dbReference type="PANTHER" id="PTHR14359:SF6">
    <property type="entry name" value="PHOSPHOPANTOTHENOYLCYSTEINE DECARBOXYLASE"/>
    <property type="match status" value="1"/>
</dbReference>
<feature type="binding site" evidence="3">
    <location>
        <position position="277"/>
    </location>
    <ligand>
        <name>CTP</name>
        <dbReference type="ChEBI" id="CHEBI:37563"/>
    </ligand>
</feature>
<feature type="binding site" evidence="3">
    <location>
        <position position="340"/>
    </location>
    <ligand>
        <name>CTP</name>
        <dbReference type="ChEBI" id="CHEBI:37563"/>
    </ligand>
</feature>
<dbReference type="GO" id="GO:0046872">
    <property type="term" value="F:metal ion binding"/>
    <property type="evidence" value="ECO:0007669"/>
    <property type="project" value="UniProtKB-KW"/>
</dbReference>
<comment type="function">
    <text evidence="3">Catalyzes two sequential steps in the biosynthesis of coenzyme A. In the first step cysteine is conjugated to 4'-phosphopantothenate to form 4-phosphopantothenoylcysteine. In the second step the latter compound is decarboxylated to form 4'-phosphopantotheine.</text>
</comment>
<comment type="cofactor">
    <cofactor evidence="3">
        <name>Mg(2+)</name>
        <dbReference type="ChEBI" id="CHEBI:18420"/>
    </cofactor>
</comment>
<evidence type="ECO:0000259" key="6">
    <source>
        <dbReference type="Pfam" id="PF04127"/>
    </source>
</evidence>
<feature type="domain" description="Flavoprotein" evidence="5">
    <location>
        <begin position="4"/>
        <end position="176"/>
    </location>
</feature>
<keyword evidence="3" id="KW-0511">Multifunctional enzyme</keyword>
<dbReference type="Gene3D" id="3.40.50.10300">
    <property type="entry name" value="CoaB-like"/>
    <property type="match status" value="1"/>
</dbReference>
<evidence type="ECO:0000256" key="4">
    <source>
        <dbReference type="RuleBase" id="RU364078"/>
    </source>
</evidence>
<keyword evidence="3" id="KW-0479">Metal-binding</keyword>
<dbReference type="Pfam" id="PF02441">
    <property type="entry name" value="Flavoprotein"/>
    <property type="match status" value="1"/>
</dbReference>
<dbReference type="InterPro" id="IPR003382">
    <property type="entry name" value="Flavoprotein"/>
</dbReference>
<dbReference type="STRING" id="337097.BHF71_02575"/>
<comment type="pathway">
    <text evidence="3 4">Cofactor biosynthesis; coenzyme A biosynthesis; CoA from (R)-pantothenate: step 3/5.</text>
</comment>
<dbReference type="UniPathway" id="UPA00241">
    <property type="reaction ID" value="UER00353"/>
</dbReference>
<feature type="binding site" evidence="3">
    <location>
        <position position="336"/>
    </location>
    <ligand>
        <name>CTP</name>
        <dbReference type="ChEBI" id="CHEBI:37563"/>
    </ligand>
</feature>
<comment type="similarity">
    <text evidence="3 4">In the N-terminal section; belongs to the HFCD (homo-oligomeric flavin containing Cys decarboxylase) superfamily.</text>
</comment>
<feature type="region of interest" description="Phosphopantothenoylcysteine decarboxylase" evidence="3">
    <location>
        <begin position="1"/>
        <end position="188"/>
    </location>
</feature>
<keyword evidence="3 4" id="KW-0436">Ligase</keyword>
<comment type="catalytic activity">
    <reaction evidence="3 4">
        <text>(R)-4'-phosphopantothenate + L-cysteine + CTP = N-[(R)-4-phosphopantothenoyl]-L-cysteine + CMP + diphosphate + H(+)</text>
        <dbReference type="Rhea" id="RHEA:19397"/>
        <dbReference type="ChEBI" id="CHEBI:10986"/>
        <dbReference type="ChEBI" id="CHEBI:15378"/>
        <dbReference type="ChEBI" id="CHEBI:33019"/>
        <dbReference type="ChEBI" id="CHEBI:35235"/>
        <dbReference type="ChEBI" id="CHEBI:37563"/>
        <dbReference type="ChEBI" id="CHEBI:59458"/>
        <dbReference type="ChEBI" id="CHEBI:60377"/>
        <dbReference type="EC" id="6.3.2.5"/>
    </reaction>
</comment>
<name>A0A1D2YTS8_9BACI</name>
<dbReference type="Pfam" id="PF04127">
    <property type="entry name" value="DFP"/>
    <property type="match status" value="1"/>
</dbReference>
<dbReference type="SUPFAM" id="SSF102645">
    <property type="entry name" value="CoaB-like"/>
    <property type="match status" value="1"/>
</dbReference>
<comment type="pathway">
    <text evidence="3 4">Cofactor biosynthesis; coenzyme A biosynthesis; CoA from (R)-pantothenate: step 2/5.</text>
</comment>
<comment type="catalytic activity">
    <reaction evidence="3 4">
        <text>N-[(R)-4-phosphopantothenoyl]-L-cysteine + H(+) = (R)-4'-phosphopantetheine + CO2</text>
        <dbReference type="Rhea" id="RHEA:16793"/>
        <dbReference type="ChEBI" id="CHEBI:15378"/>
        <dbReference type="ChEBI" id="CHEBI:16526"/>
        <dbReference type="ChEBI" id="CHEBI:59458"/>
        <dbReference type="ChEBI" id="CHEBI:61723"/>
        <dbReference type="EC" id="4.1.1.36"/>
    </reaction>
</comment>
<comment type="cofactor">
    <cofactor evidence="3">
        <name>FMN</name>
        <dbReference type="ChEBI" id="CHEBI:58210"/>
    </cofactor>
    <text evidence="3">Binds 1 FMN per subunit.</text>
</comment>
<gene>
    <name evidence="3" type="primary">coaBC</name>
    <name evidence="7" type="ORF">BHF71_02575</name>
</gene>
<organism evidence="7 8">
    <name type="scientific">Vulcanibacillus modesticaldus</name>
    <dbReference type="NCBI Taxonomy" id="337097"/>
    <lineage>
        <taxon>Bacteria</taxon>
        <taxon>Bacillati</taxon>
        <taxon>Bacillota</taxon>
        <taxon>Bacilli</taxon>
        <taxon>Bacillales</taxon>
        <taxon>Bacillaceae</taxon>
        <taxon>Vulcanibacillus</taxon>
    </lineage>
</organism>
<dbReference type="InterPro" id="IPR035929">
    <property type="entry name" value="CoaB-like_sf"/>
</dbReference>
<sequence length="401" mass="43940">MKGKNIILGITGGIAAYKAASIASALTKKGVNVQVIMTESATKIIPPLTLQVLSKNHVYVDTFDETNPNVVAHINIADNADLVLIAPATANFIAKAAHGIADDMLSTILLAVTSPIIMAPAMNVNMYNHQTVQENIKLLKSRGVHIIEPVEGYLAEGYSGKGRFPEPDDIVQMVEEFFNNRNDFEGKKFLITAGATREPVDPVRFFTNRSTGKMGYALAEAAIKRGGEVILISGKTNLNPPAGVKLISVETAEEMYHAVMNNLSDADIIIKAAAVADYRPKTVYQEKFKKQEGPWIIEMERTTDIALEVGKRKNENQFFIGFSAETSDLIINAKRKLEKKNMDMIVANNVLTEGAGFEQDTNVITLITKSGKEISYPKLSKKELADRILSTVKSQLEGKER</sequence>
<dbReference type="InterPro" id="IPR005252">
    <property type="entry name" value="CoaBC"/>
</dbReference>
<dbReference type="InterPro" id="IPR036551">
    <property type="entry name" value="Flavin_trans-like"/>
</dbReference>
<dbReference type="GO" id="GO:0004633">
    <property type="term" value="F:phosphopantothenoylcysteine decarboxylase activity"/>
    <property type="evidence" value="ECO:0007669"/>
    <property type="project" value="UniProtKB-UniRule"/>
</dbReference>
<evidence type="ECO:0000313" key="7">
    <source>
        <dbReference type="EMBL" id="OEF99086.1"/>
    </source>
</evidence>
<dbReference type="InterPro" id="IPR007085">
    <property type="entry name" value="DNA/pantothenate-metab_flavo_C"/>
</dbReference>
<keyword evidence="2 3" id="KW-0456">Lyase</keyword>
<keyword evidence="1 3" id="KW-0210">Decarboxylase</keyword>
<dbReference type="AlphaFoldDB" id="A0A1D2YTS8"/>
<dbReference type="EC" id="4.1.1.36" evidence="3"/>
<protein>
    <recommendedName>
        <fullName evidence="3">Coenzyme A biosynthesis bifunctional protein CoaBC</fullName>
    </recommendedName>
    <alternativeName>
        <fullName evidence="3">DNA/pantothenate metabolism flavoprotein</fullName>
    </alternativeName>
    <alternativeName>
        <fullName evidence="3">Phosphopantothenoylcysteine synthetase/decarboxylase</fullName>
        <shortName evidence="3">PPCS-PPCDC</shortName>
    </alternativeName>
    <domain>
        <recommendedName>
            <fullName evidence="3">Phosphopantothenoylcysteine decarboxylase</fullName>
            <shortName evidence="3">PPC decarboxylase</shortName>
            <shortName evidence="3">PPC-DC</shortName>
            <ecNumber evidence="3">4.1.1.36</ecNumber>
        </recommendedName>
        <alternativeName>
            <fullName evidence="3">CoaC</fullName>
        </alternativeName>
    </domain>
    <domain>
        <recommendedName>
            <fullName evidence="3">Phosphopantothenate--cysteine ligase</fullName>
            <ecNumber evidence="3">6.3.2.5</ecNumber>
        </recommendedName>
        <alternativeName>
            <fullName evidence="3">CoaB</fullName>
        </alternativeName>
        <alternativeName>
            <fullName evidence="3">Phosphopantothenoylcysteine synthetase</fullName>
            <shortName evidence="3">PPC synthetase</shortName>
            <shortName evidence="3">PPC-S</shortName>
        </alternativeName>
    </domain>
</protein>
<feature type="binding site" evidence="3">
    <location>
        <position position="322"/>
    </location>
    <ligand>
        <name>CTP</name>
        <dbReference type="ChEBI" id="CHEBI:37563"/>
    </ligand>
</feature>
<comment type="function">
    <text evidence="4">Catalyzes two steps in the biosynthesis of coenzyme A. In the first step cysteine is conjugated to 4'-phosphopantothenate to form 4-phosphopantothenoylcysteine, in the latter compound is decarboxylated to form 4'-phosphopantotheine.</text>
</comment>
<dbReference type="GO" id="GO:0004632">
    <property type="term" value="F:phosphopantothenate--cysteine ligase activity"/>
    <property type="evidence" value="ECO:0007669"/>
    <property type="project" value="UniProtKB-UniRule"/>
</dbReference>
<dbReference type="GO" id="GO:0015937">
    <property type="term" value="P:coenzyme A biosynthetic process"/>
    <property type="evidence" value="ECO:0007669"/>
    <property type="project" value="UniProtKB-UniRule"/>
</dbReference>
<keyword evidence="3" id="KW-0460">Magnesium</keyword>
<dbReference type="HAMAP" id="MF_02225">
    <property type="entry name" value="CoaBC"/>
    <property type="match status" value="1"/>
</dbReference>
<dbReference type="NCBIfam" id="TIGR00521">
    <property type="entry name" value="coaBC_dfp"/>
    <property type="match status" value="1"/>
</dbReference>
<dbReference type="PANTHER" id="PTHR14359">
    <property type="entry name" value="HOMO-OLIGOMERIC FLAVIN CONTAINING CYS DECARBOXYLASE FAMILY"/>
    <property type="match status" value="1"/>
</dbReference>
<dbReference type="SUPFAM" id="SSF52507">
    <property type="entry name" value="Homo-oligomeric flavin-containing Cys decarboxylases, HFCD"/>
    <property type="match status" value="1"/>
</dbReference>
<evidence type="ECO:0000256" key="3">
    <source>
        <dbReference type="HAMAP-Rule" id="MF_02225"/>
    </source>
</evidence>
<comment type="caution">
    <text evidence="3">Lacks conserved residue(s) required for the propagation of feature annotation.</text>
</comment>
<dbReference type="RefSeq" id="WP_069657063.1">
    <property type="nucleotide sequence ID" value="NZ_MIJF01000035.1"/>
</dbReference>
<evidence type="ECO:0000313" key="8">
    <source>
        <dbReference type="Proteomes" id="UP000243739"/>
    </source>
</evidence>
<dbReference type="EC" id="6.3.2.5" evidence="3"/>
<dbReference type="EMBL" id="MIJF01000035">
    <property type="protein sequence ID" value="OEF99086.1"/>
    <property type="molecule type" value="Genomic_DNA"/>
</dbReference>
<keyword evidence="8" id="KW-1185">Reference proteome</keyword>
<evidence type="ECO:0000259" key="5">
    <source>
        <dbReference type="Pfam" id="PF02441"/>
    </source>
</evidence>
<evidence type="ECO:0000256" key="2">
    <source>
        <dbReference type="ARBA" id="ARBA00023239"/>
    </source>
</evidence>
<dbReference type="GO" id="GO:0015941">
    <property type="term" value="P:pantothenate catabolic process"/>
    <property type="evidence" value="ECO:0007669"/>
    <property type="project" value="InterPro"/>
</dbReference>
<comment type="similarity">
    <text evidence="3 4">In the C-terminal section; belongs to the PPC synthetase family.</text>
</comment>
<evidence type="ECO:0000256" key="1">
    <source>
        <dbReference type="ARBA" id="ARBA00022793"/>
    </source>
</evidence>
<dbReference type="OrthoDB" id="9802554at2"/>
<reference evidence="7 8" key="1">
    <citation type="submission" date="2016-09" db="EMBL/GenBank/DDBJ databases">
        <title>Draft genome sequence for the type strain of Vulcanibacillus modesticaldus BR, a strictly anaerobic, moderately thermophilic, and nitrate-reducing bacterium from deep sea-hydrothermal vents of the Mid-Atlantic Ridge.</title>
        <authorList>
            <person name="Abin C.A."/>
            <person name="Hollibaugh J.T."/>
        </authorList>
    </citation>
    <scope>NUCLEOTIDE SEQUENCE [LARGE SCALE GENOMIC DNA]</scope>
    <source>
        <strain evidence="7 8">BR</strain>
    </source>
</reference>
<feature type="region of interest" description="Phosphopantothenate--cysteine ligase" evidence="3">
    <location>
        <begin position="189"/>
        <end position="401"/>
    </location>
</feature>
<dbReference type="Proteomes" id="UP000243739">
    <property type="component" value="Unassembled WGS sequence"/>
</dbReference>